<keyword evidence="2" id="KW-1133">Transmembrane helix</keyword>
<dbReference type="EMBL" id="JALLPJ020000709">
    <property type="protein sequence ID" value="KAL3784956.1"/>
    <property type="molecule type" value="Genomic_DNA"/>
</dbReference>
<comment type="caution">
    <text evidence="3">The sequence shown here is derived from an EMBL/GenBank/DDBJ whole genome shotgun (WGS) entry which is preliminary data.</text>
</comment>
<dbReference type="Proteomes" id="UP001530400">
    <property type="component" value="Unassembled WGS sequence"/>
</dbReference>
<evidence type="ECO:0000313" key="4">
    <source>
        <dbReference type="Proteomes" id="UP001530400"/>
    </source>
</evidence>
<evidence type="ECO:0000313" key="3">
    <source>
        <dbReference type="EMBL" id="KAL3784956.1"/>
    </source>
</evidence>
<gene>
    <name evidence="3" type="ORF">ACHAWO_011248</name>
</gene>
<keyword evidence="4" id="KW-1185">Reference proteome</keyword>
<feature type="region of interest" description="Disordered" evidence="1">
    <location>
        <begin position="1"/>
        <end position="35"/>
    </location>
</feature>
<accession>A0ABD3PCF1</accession>
<evidence type="ECO:0000256" key="1">
    <source>
        <dbReference type="SAM" id="MobiDB-lite"/>
    </source>
</evidence>
<reference evidence="3 4" key="1">
    <citation type="submission" date="2024-10" db="EMBL/GenBank/DDBJ databases">
        <title>Updated reference genomes for cyclostephanoid diatoms.</title>
        <authorList>
            <person name="Roberts W.R."/>
            <person name="Alverson A.J."/>
        </authorList>
    </citation>
    <scope>NUCLEOTIDE SEQUENCE [LARGE SCALE GENOMIC DNA]</scope>
    <source>
        <strain evidence="3 4">AJA010-31</strain>
    </source>
</reference>
<evidence type="ECO:0000256" key="2">
    <source>
        <dbReference type="SAM" id="Phobius"/>
    </source>
</evidence>
<feature type="transmembrane region" description="Helical" evidence="2">
    <location>
        <begin position="44"/>
        <end position="63"/>
    </location>
</feature>
<keyword evidence="2" id="KW-0472">Membrane</keyword>
<organism evidence="3 4">
    <name type="scientific">Cyclotella atomus</name>
    <dbReference type="NCBI Taxonomy" id="382360"/>
    <lineage>
        <taxon>Eukaryota</taxon>
        <taxon>Sar</taxon>
        <taxon>Stramenopiles</taxon>
        <taxon>Ochrophyta</taxon>
        <taxon>Bacillariophyta</taxon>
        <taxon>Coscinodiscophyceae</taxon>
        <taxon>Thalassiosirophycidae</taxon>
        <taxon>Stephanodiscales</taxon>
        <taxon>Stephanodiscaceae</taxon>
        <taxon>Cyclotella</taxon>
    </lineage>
</organism>
<sequence length="392" mass="44806">MKRLRPDTARPQSPEVITITSSPQRPQKKDQKPPWRLRLSRGRAAIAAAALFSTLITLLLLLLRGTNRCYNLRPSQRLILTASHLRSSDGDLRLQIITHNLKLLFHEPSNEGLLPPLKSIVIFSHDGDESTLSTIKQWKLNNQSIVHQVKLVPNDAINVDVSKWMAILENTQNAQVMLLNDSFLLLRPIPELWDCTGVCGLGWTAPKGDASRHFQSYLRVLSPCDVNNYMYFYKRHSHSKNVQELIQSLEVNLSWTSDTKALYECDGGHPDEDEVQRRLLTKGYPAMKLKKFFVTSDPWLQLRLNNETASGISPSLDLDVYRSKNHDLNHLSDRELEDHFAELGWKENRVYSTLPLVMKRWLREELESMVAGGDVVKILEEYLVALNGGNRK</sequence>
<protein>
    <submittedName>
        <fullName evidence="3">Uncharacterized protein</fullName>
    </submittedName>
</protein>
<dbReference type="AlphaFoldDB" id="A0ABD3PCF1"/>
<proteinExistence type="predicted"/>
<keyword evidence="2" id="KW-0812">Transmembrane</keyword>
<name>A0ABD3PCF1_9STRA</name>